<keyword evidence="4" id="KW-1185">Reference proteome</keyword>
<dbReference type="EMBL" id="BKZW01000001">
    <property type="protein sequence ID" value="GER87800.1"/>
    <property type="molecule type" value="Genomic_DNA"/>
</dbReference>
<dbReference type="InterPro" id="IPR006674">
    <property type="entry name" value="HD_domain"/>
</dbReference>
<dbReference type="AlphaFoldDB" id="A0A5J4KN13"/>
<dbReference type="Gene3D" id="1.10.3210.10">
    <property type="entry name" value="Hypothetical protein af1432"/>
    <property type="match status" value="1"/>
</dbReference>
<dbReference type="SUPFAM" id="SSF109604">
    <property type="entry name" value="HD-domain/PDEase-like"/>
    <property type="match status" value="1"/>
</dbReference>
<dbReference type="SMART" id="SM00471">
    <property type="entry name" value="HDc"/>
    <property type="match status" value="1"/>
</dbReference>
<dbReference type="PROSITE" id="PS51832">
    <property type="entry name" value="HD_GYP"/>
    <property type="match status" value="1"/>
</dbReference>
<name>A0A5J4KN13_9CHLR</name>
<dbReference type="Pfam" id="PF13487">
    <property type="entry name" value="HD_5"/>
    <property type="match status" value="1"/>
</dbReference>
<dbReference type="Proteomes" id="UP000326912">
    <property type="component" value="Unassembled WGS sequence"/>
</dbReference>
<feature type="domain" description="HD-GYP" evidence="2">
    <location>
        <begin position="38"/>
        <end position="233"/>
    </location>
</feature>
<evidence type="ECO:0000313" key="4">
    <source>
        <dbReference type="Proteomes" id="UP000326912"/>
    </source>
</evidence>
<dbReference type="RefSeq" id="WP_151755765.1">
    <property type="nucleotide sequence ID" value="NZ_BKZW01000001.1"/>
</dbReference>
<protein>
    <submittedName>
        <fullName evidence="3">Uncharacterized protein</fullName>
    </submittedName>
</protein>
<dbReference type="InterPro" id="IPR037522">
    <property type="entry name" value="HD_GYP_dom"/>
</dbReference>
<sequence>MAILVIQKSIILNCGMWVGTDMWESRVVAVKYLTHLERDKETRKVLLSLAQSIQERDIVTYEHSRRVAVYAQRLARYIGWSRREARDLALAALVHDLGKTWIGNDILNKSAALSTEERRKMERHPVTGARILIGYEVHPFYVEAVLYHHESWNGQGYPAKLKGEEIPLSARILTVADVYDVLTSQRPYKAPLTIDEARERLLAGSGTNFDPTVLQAFVHLIDVTPDFTLSQHVCGINLKNIQQPTFYNMFIAGS</sequence>
<dbReference type="NCBIfam" id="TIGR00277">
    <property type="entry name" value="HDIG"/>
    <property type="match status" value="1"/>
</dbReference>
<accession>A0A5J4KN13</accession>
<dbReference type="InterPro" id="IPR006675">
    <property type="entry name" value="HDIG_dom"/>
</dbReference>
<evidence type="ECO:0000259" key="2">
    <source>
        <dbReference type="PROSITE" id="PS51832"/>
    </source>
</evidence>
<dbReference type="InterPro" id="IPR052020">
    <property type="entry name" value="Cyclic_di-GMP/3'3'-cGAMP_PDE"/>
</dbReference>
<proteinExistence type="predicted"/>
<dbReference type="PANTHER" id="PTHR45228">
    <property type="entry name" value="CYCLIC DI-GMP PHOSPHODIESTERASE TM_0186-RELATED"/>
    <property type="match status" value="1"/>
</dbReference>
<feature type="domain" description="HD" evidence="1">
    <location>
        <begin position="60"/>
        <end position="182"/>
    </location>
</feature>
<evidence type="ECO:0000259" key="1">
    <source>
        <dbReference type="PROSITE" id="PS51831"/>
    </source>
</evidence>
<comment type="caution">
    <text evidence="3">The sequence shown here is derived from an EMBL/GenBank/DDBJ whole genome shotgun (WGS) entry which is preliminary data.</text>
</comment>
<organism evidence="3 4">
    <name type="scientific">Dictyobacter vulcani</name>
    <dbReference type="NCBI Taxonomy" id="2607529"/>
    <lineage>
        <taxon>Bacteria</taxon>
        <taxon>Bacillati</taxon>
        <taxon>Chloroflexota</taxon>
        <taxon>Ktedonobacteria</taxon>
        <taxon>Ktedonobacterales</taxon>
        <taxon>Dictyobacteraceae</taxon>
        <taxon>Dictyobacter</taxon>
    </lineage>
</organism>
<dbReference type="InterPro" id="IPR003607">
    <property type="entry name" value="HD/PDEase_dom"/>
</dbReference>
<gene>
    <name evidence="3" type="ORF">KDW_19620</name>
</gene>
<dbReference type="PROSITE" id="PS51831">
    <property type="entry name" value="HD"/>
    <property type="match status" value="1"/>
</dbReference>
<evidence type="ECO:0000313" key="3">
    <source>
        <dbReference type="EMBL" id="GER87800.1"/>
    </source>
</evidence>
<dbReference type="CDD" id="cd00077">
    <property type="entry name" value="HDc"/>
    <property type="match status" value="1"/>
</dbReference>
<reference evidence="3 4" key="1">
    <citation type="submission" date="2019-10" db="EMBL/GenBank/DDBJ databases">
        <title>Dictyobacter vulcani sp. nov., within the class Ktedonobacteria, isolated from soil of volcanic Mt. Zao.</title>
        <authorList>
            <person name="Zheng Y."/>
            <person name="Wang C.M."/>
            <person name="Sakai Y."/>
            <person name="Abe K."/>
            <person name="Yokota A."/>
            <person name="Yabe S."/>
        </authorList>
    </citation>
    <scope>NUCLEOTIDE SEQUENCE [LARGE SCALE GENOMIC DNA]</scope>
    <source>
        <strain evidence="3 4">W12</strain>
    </source>
</reference>